<dbReference type="PROSITE" id="PS50011">
    <property type="entry name" value="PROTEIN_KINASE_DOM"/>
    <property type="match status" value="1"/>
</dbReference>
<feature type="compositionally biased region" description="Basic and acidic residues" evidence="9">
    <location>
        <begin position="1124"/>
        <end position="1137"/>
    </location>
</feature>
<feature type="compositionally biased region" description="Basic and acidic residues" evidence="9">
    <location>
        <begin position="782"/>
        <end position="793"/>
    </location>
</feature>
<keyword evidence="4" id="KW-0547">Nucleotide-binding</keyword>
<keyword evidence="3" id="KW-0808">Transferase</keyword>
<accession>A0A023B9G6</accession>
<protein>
    <recommendedName>
        <fullName evidence="1">non-specific serine/threonine protein kinase</fullName>
        <ecNumber evidence="1">2.7.11.1</ecNumber>
    </recommendedName>
</protein>
<evidence type="ECO:0000256" key="7">
    <source>
        <dbReference type="ARBA" id="ARBA00047899"/>
    </source>
</evidence>
<feature type="compositionally biased region" description="Low complexity" evidence="9">
    <location>
        <begin position="418"/>
        <end position="431"/>
    </location>
</feature>
<dbReference type="eggNOG" id="KOG0589">
    <property type="taxonomic scope" value="Eukaryota"/>
</dbReference>
<dbReference type="GO" id="GO:0005524">
    <property type="term" value="F:ATP binding"/>
    <property type="evidence" value="ECO:0007669"/>
    <property type="project" value="UniProtKB-KW"/>
</dbReference>
<keyword evidence="6" id="KW-0067">ATP-binding</keyword>
<feature type="region of interest" description="Disordered" evidence="9">
    <location>
        <begin position="277"/>
        <end position="340"/>
    </location>
</feature>
<evidence type="ECO:0000313" key="12">
    <source>
        <dbReference type="Proteomes" id="UP000019763"/>
    </source>
</evidence>
<feature type="compositionally biased region" description="Basic and acidic residues" evidence="9">
    <location>
        <begin position="741"/>
        <end position="768"/>
    </location>
</feature>
<evidence type="ECO:0000256" key="1">
    <source>
        <dbReference type="ARBA" id="ARBA00012513"/>
    </source>
</evidence>
<keyword evidence="5 11" id="KW-0418">Kinase</keyword>
<evidence type="ECO:0000256" key="4">
    <source>
        <dbReference type="ARBA" id="ARBA00022741"/>
    </source>
</evidence>
<dbReference type="Gene3D" id="1.10.510.10">
    <property type="entry name" value="Transferase(Phosphotransferase) domain 1"/>
    <property type="match status" value="1"/>
</dbReference>
<keyword evidence="12" id="KW-1185">Reference proteome</keyword>
<feature type="region of interest" description="Disordered" evidence="9">
    <location>
        <begin position="400"/>
        <end position="451"/>
    </location>
</feature>
<dbReference type="Pfam" id="PF00069">
    <property type="entry name" value="Pkinase"/>
    <property type="match status" value="1"/>
</dbReference>
<feature type="compositionally biased region" description="Basic and acidic residues" evidence="9">
    <location>
        <begin position="838"/>
        <end position="904"/>
    </location>
</feature>
<comment type="caution">
    <text evidence="11">The sequence shown here is derived from an EMBL/GenBank/DDBJ whole genome shotgun (WGS) entry which is preliminary data.</text>
</comment>
<comment type="catalytic activity">
    <reaction evidence="8">
        <text>L-seryl-[protein] + ATP = O-phospho-L-seryl-[protein] + ADP + H(+)</text>
        <dbReference type="Rhea" id="RHEA:17989"/>
        <dbReference type="Rhea" id="RHEA-COMP:9863"/>
        <dbReference type="Rhea" id="RHEA-COMP:11604"/>
        <dbReference type="ChEBI" id="CHEBI:15378"/>
        <dbReference type="ChEBI" id="CHEBI:29999"/>
        <dbReference type="ChEBI" id="CHEBI:30616"/>
        <dbReference type="ChEBI" id="CHEBI:83421"/>
        <dbReference type="ChEBI" id="CHEBI:456216"/>
        <dbReference type="EC" id="2.7.11.1"/>
    </reaction>
</comment>
<feature type="compositionally biased region" description="Basic and acidic residues" evidence="9">
    <location>
        <begin position="1099"/>
        <end position="1109"/>
    </location>
</feature>
<evidence type="ECO:0000256" key="5">
    <source>
        <dbReference type="ARBA" id="ARBA00022777"/>
    </source>
</evidence>
<dbReference type="PROSITE" id="PS00108">
    <property type="entry name" value="PROTEIN_KINASE_ST"/>
    <property type="match status" value="1"/>
</dbReference>
<proteinExistence type="predicted"/>
<feature type="region of interest" description="Disordered" evidence="9">
    <location>
        <begin position="1223"/>
        <end position="1247"/>
    </location>
</feature>
<dbReference type="InterPro" id="IPR000719">
    <property type="entry name" value="Prot_kinase_dom"/>
</dbReference>
<feature type="compositionally biased region" description="Acidic residues" evidence="9">
    <location>
        <begin position="325"/>
        <end position="336"/>
    </location>
</feature>
<dbReference type="OrthoDB" id="248923at2759"/>
<evidence type="ECO:0000313" key="11">
    <source>
        <dbReference type="EMBL" id="EZG72685.1"/>
    </source>
</evidence>
<feature type="region of interest" description="Disordered" evidence="9">
    <location>
        <begin position="822"/>
        <end position="904"/>
    </location>
</feature>
<sequence length="1247" mass="138014">MDFRRPDLNFVSHGYELIAYYGGGMYGRAYLVKKIDTEEIRIAKTVDLTEMLRASRDAAIQEAHLLLGFTHPHIVPCYEAYVQDDSYLVMIMEYCQGGDLSRCLSAMRKANRHFSEEEIKTMLVQLLSALSFIHENRILHRDLKPSNILISKTGDLKVADFGVARILTGLTCAALTSTGTPNYMAPEMCKRKPYSFYSDMWSLGCVLYEIMTLTTAFQGESLIALAWSVCFENPSPIRGRYSRALERILMMLLSKEPDRRLLPDALLHHEYFNSSIIPPPSPDESADSPKTDVQGSETHVSCSPTALADCKEDDRQSVSTQAAEPADEHEELDDDTPAQAPDPCMVLAKVLFSSWMRQLPIVLLYLSVNPRWPELCQEYVDKATLLRLGFSPDLADKYFEMAQGSGPGPGQDPGRGRLGSSRGVSGLGSAVRDSDVAELGERKPSGIRSRRMSVTTVASVTIPGETSRGEQLLNAMMDEELAEAALFKAASEELGIPCSRCEIRATAAYILRQSSNDHMCARALLGSVLTQWVPCSHSFVDFLEHLPLDKTELVVRLRWAANEVRKEGREMTAEGTLKAIATLAGDPSDIDRSHFLQVMSIRFVAYADASTCAKEMYTIANKNLNGSVNWQSSVAFLLEFAGFDGDPDKNQESDINKSLSCTPVRIESAKDALLEESLIQYVEDIDPGIAIRRNGFRRSSVRDASRETEALRTDSLRTDSFRTDSFRAPVLDSVNESTPVDAHESFRPVDSRIDPRIDSRVDSLRREPPTAPSAEGRPPLDPLERGETLERGGDSFGSQKLESVCRVVDSLPRELVGRDSIAPRDSLAGRGASSGRYRSVDGLDGLRADGGRPDDSCRDSTRIGHDLARDDLARGEPAYRRDATFRGETSTRGDPSLRGDGSFKADASLRGEGFVSGSGHTRAEALALAASNHRDSGLRDVALRDAALRDAALRDSGLRDSGLRDSGVRDLALRPSGSLRDSAEQPPRLQRDSGSYTETNPSTALTREVLVLNREATEPSAVRNSRGSGESGVLLSEDVRGYDTGDLNGLRTGRFATEYTRRIHTSDSLLNRSPMTHQPHPFIQSACDDLDYHHRADRDKDRCDRRGGDYARPGDYYRTGDYSRPADYHHDDYPRPAGDYLREDYYREDYYRAEDLASNDGGFTDPRFHPDDDPVCVRPRNTAELRTDRNGENLGDVGRSGVLVAGKISGRRRASVFRRAAAAGEPSDLRFDDSGPWRIEPGRKSDE</sequence>
<evidence type="ECO:0000256" key="2">
    <source>
        <dbReference type="ARBA" id="ARBA00022527"/>
    </source>
</evidence>
<dbReference type="RefSeq" id="XP_011129769.1">
    <property type="nucleotide sequence ID" value="XM_011131467.1"/>
</dbReference>
<feature type="non-terminal residue" evidence="11">
    <location>
        <position position="1247"/>
    </location>
</feature>
<dbReference type="InterPro" id="IPR011009">
    <property type="entry name" value="Kinase-like_dom_sf"/>
</dbReference>
<gene>
    <name evidence="11" type="ORF">GNI_051050</name>
</gene>
<feature type="compositionally biased region" description="Polar residues" evidence="9">
    <location>
        <begin position="291"/>
        <end position="304"/>
    </location>
</feature>
<dbReference type="GeneID" id="22911891"/>
<feature type="compositionally biased region" description="Gly residues" evidence="9">
    <location>
        <begin position="405"/>
        <end position="417"/>
    </location>
</feature>
<dbReference type="AlphaFoldDB" id="A0A023B9G6"/>
<dbReference type="EMBL" id="AFNH02000390">
    <property type="protein sequence ID" value="EZG72685.1"/>
    <property type="molecule type" value="Genomic_DNA"/>
</dbReference>
<evidence type="ECO:0000256" key="9">
    <source>
        <dbReference type="SAM" id="MobiDB-lite"/>
    </source>
</evidence>
<feature type="region of interest" description="Disordered" evidence="9">
    <location>
        <begin position="1099"/>
        <end position="1137"/>
    </location>
</feature>
<evidence type="ECO:0000256" key="6">
    <source>
        <dbReference type="ARBA" id="ARBA00022840"/>
    </source>
</evidence>
<feature type="compositionally biased region" description="Basic and acidic residues" evidence="9">
    <location>
        <begin position="432"/>
        <end position="444"/>
    </location>
</feature>
<feature type="domain" description="Protein kinase" evidence="10">
    <location>
        <begin position="15"/>
        <end position="272"/>
    </location>
</feature>
<dbReference type="GO" id="GO:0004674">
    <property type="term" value="F:protein serine/threonine kinase activity"/>
    <property type="evidence" value="ECO:0007669"/>
    <property type="project" value="UniProtKB-KW"/>
</dbReference>
<feature type="compositionally biased region" description="Basic and acidic residues" evidence="9">
    <location>
        <begin position="957"/>
        <end position="972"/>
    </location>
</feature>
<evidence type="ECO:0000259" key="10">
    <source>
        <dbReference type="PROSITE" id="PS50011"/>
    </source>
</evidence>
<keyword evidence="2" id="KW-0723">Serine/threonine-protein kinase</keyword>
<evidence type="ECO:0000256" key="8">
    <source>
        <dbReference type="ARBA" id="ARBA00048679"/>
    </source>
</evidence>
<organism evidence="11 12">
    <name type="scientific">Gregarina niphandrodes</name>
    <name type="common">Septate eugregarine</name>
    <dbReference type="NCBI Taxonomy" id="110365"/>
    <lineage>
        <taxon>Eukaryota</taxon>
        <taxon>Sar</taxon>
        <taxon>Alveolata</taxon>
        <taxon>Apicomplexa</taxon>
        <taxon>Conoidasida</taxon>
        <taxon>Gregarinasina</taxon>
        <taxon>Eugregarinorida</taxon>
        <taxon>Gregarinidae</taxon>
        <taxon>Gregarina</taxon>
    </lineage>
</organism>
<dbReference type="VEuPathDB" id="CryptoDB:GNI_051050"/>
<reference evidence="11" key="1">
    <citation type="submission" date="2013-12" db="EMBL/GenBank/DDBJ databases">
        <authorList>
            <person name="Omoto C.K."/>
            <person name="Sibley D."/>
            <person name="Venepally P."/>
            <person name="Hadjithomas M."/>
            <person name="Karamycheva S."/>
            <person name="Brunk B."/>
            <person name="Roos D."/>
            <person name="Caler E."/>
            <person name="Lorenzi H."/>
        </authorList>
    </citation>
    <scope>NUCLEOTIDE SEQUENCE</scope>
</reference>
<dbReference type="SMART" id="SM00220">
    <property type="entry name" value="S_TKc"/>
    <property type="match status" value="1"/>
</dbReference>
<dbReference type="Proteomes" id="UP000019763">
    <property type="component" value="Unassembled WGS sequence"/>
</dbReference>
<feature type="compositionally biased region" description="Basic and acidic residues" evidence="9">
    <location>
        <begin position="1227"/>
        <end position="1247"/>
    </location>
</feature>
<dbReference type="PANTHER" id="PTHR44899:SF3">
    <property type="entry name" value="SERINE_THREONINE-PROTEIN KINASE NEK1"/>
    <property type="match status" value="1"/>
</dbReference>
<name>A0A023B9G6_GRENI</name>
<dbReference type="InterPro" id="IPR051131">
    <property type="entry name" value="NEK_Ser/Thr_kinase_NIMA"/>
</dbReference>
<evidence type="ECO:0000256" key="3">
    <source>
        <dbReference type="ARBA" id="ARBA00022679"/>
    </source>
</evidence>
<dbReference type="SUPFAM" id="SSF56112">
    <property type="entry name" value="Protein kinase-like (PK-like)"/>
    <property type="match status" value="1"/>
</dbReference>
<feature type="region of interest" description="Disordered" evidence="9">
    <location>
        <begin position="736"/>
        <end position="797"/>
    </location>
</feature>
<dbReference type="PANTHER" id="PTHR44899">
    <property type="entry name" value="CAMK FAMILY PROTEIN KINASE"/>
    <property type="match status" value="1"/>
</dbReference>
<feature type="compositionally biased region" description="Polar residues" evidence="9">
    <location>
        <begin position="992"/>
        <end position="1005"/>
    </location>
</feature>
<comment type="catalytic activity">
    <reaction evidence="7">
        <text>L-threonyl-[protein] + ATP = O-phospho-L-threonyl-[protein] + ADP + H(+)</text>
        <dbReference type="Rhea" id="RHEA:46608"/>
        <dbReference type="Rhea" id="RHEA-COMP:11060"/>
        <dbReference type="Rhea" id="RHEA-COMP:11605"/>
        <dbReference type="ChEBI" id="CHEBI:15378"/>
        <dbReference type="ChEBI" id="CHEBI:30013"/>
        <dbReference type="ChEBI" id="CHEBI:30616"/>
        <dbReference type="ChEBI" id="CHEBI:61977"/>
        <dbReference type="ChEBI" id="CHEBI:456216"/>
        <dbReference type="EC" id="2.7.11.1"/>
    </reaction>
</comment>
<dbReference type="EC" id="2.7.11.1" evidence="1"/>
<dbReference type="InterPro" id="IPR008271">
    <property type="entry name" value="Ser/Thr_kinase_AS"/>
</dbReference>
<feature type="region of interest" description="Disordered" evidence="9">
    <location>
        <begin position="957"/>
        <end position="1006"/>
    </location>
</feature>